<evidence type="ECO:0000313" key="2">
    <source>
        <dbReference type="Proteomes" id="UP000501648"/>
    </source>
</evidence>
<proteinExistence type="predicted"/>
<sequence>MVQILCSHEDIMNDGSAEAIPAFGRDFEAFLSFLGGAAAPTILSPRRFCLLLSMDLQALAAAAHVHRNTISRAPAAESVQRYLRDAVRILRIGTEIAGSVEKSLFWFKNSPLPVFDYKSAQTMVSEGRTDDLVRYLLSLDAGFAG</sequence>
<dbReference type="AlphaFoldDB" id="A0A6M3ZY63"/>
<evidence type="ECO:0000313" key="1">
    <source>
        <dbReference type="EMBL" id="QJQ03609.1"/>
    </source>
</evidence>
<reference evidence="1 2" key="1">
    <citation type="journal article" date="2012" name="J. Bacteriol.">
        <title>Genome sequence of the pathogenic Herbaspirillum seropedicae strain Os34, isolated from rice roots.</title>
        <authorList>
            <person name="Ye W."/>
            <person name="Ye S."/>
            <person name="Liu J."/>
            <person name="Chang S."/>
            <person name="Chen M."/>
            <person name="Zhu B."/>
            <person name="Guo L."/>
            <person name="An Q."/>
        </authorList>
    </citation>
    <scope>NUCLEOTIDE SEQUENCE [LARGE SCALE GENOMIC DNA]</scope>
    <source>
        <strain evidence="1 2">Os34</strain>
    </source>
</reference>
<dbReference type="Proteomes" id="UP000501648">
    <property type="component" value="Chromosome"/>
</dbReference>
<gene>
    <name evidence="1" type="ORF">C798_26220</name>
</gene>
<dbReference type="EMBL" id="CP008956">
    <property type="protein sequence ID" value="QJQ03609.1"/>
    <property type="molecule type" value="Genomic_DNA"/>
</dbReference>
<name>A0A6M3ZY63_9BURK</name>
<organism evidence="1 2">
    <name type="scientific">Herbaspirillum rubrisubalbicans Os34</name>
    <dbReference type="NCBI Taxonomy" id="1235827"/>
    <lineage>
        <taxon>Bacteria</taxon>
        <taxon>Pseudomonadati</taxon>
        <taxon>Pseudomonadota</taxon>
        <taxon>Betaproteobacteria</taxon>
        <taxon>Burkholderiales</taxon>
        <taxon>Oxalobacteraceae</taxon>
        <taxon>Herbaspirillum</taxon>
    </lineage>
</organism>
<protein>
    <submittedName>
        <fullName evidence="1">DUF2384 domain-containing protein</fullName>
    </submittedName>
</protein>
<accession>A0A6M3ZY63</accession>